<keyword evidence="2" id="KW-0067">ATP-binding</keyword>
<dbReference type="CDD" id="cd00984">
    <property type="entry name" value="DnaB_C"/>
    <property type="match status" value="1"/>
</dbReference>
<dbReference type="GO" id="GO:0004386">
    <property type="term" value="F:helicase activity"/>
    <property type="evidence" value="ECO:0007669"/>
    <property type="project" value="UniProtKB-KW"/>
</dbReference>
<reference evidence="2 3" key="1">
    <citation type="journal article" date="2019" name="Syst. Appl. Microbiol.">
        <title>Oenococcus sicerae sp. nov., isolated from French cider.</title>
        <authorList>
            <person name="Cousin F.J."/>
            <person name="Le Guellec R."/>
            <person name="Chagnot C."/>
            <person name="Goux D."/>
            <person name="Dalmasso M."/>
            <person name="Laplace J.M."/>
            <person name="Cretenet M."/>
        </authorList>
    </citation>
    <scope>NUCLEOTIDE SEQUENCE [LARGE SCALE GENOMIC DNA]</scope>
    <source>
        <strain evidence="2 3">UCMA 15228</strain>
    </source>
</reference>
<dbReference type="InterPro" id="IPR027417">
    <property type="entry name" value="P-loop_NTPase"/>
</dbReference>
<dbReference type="PANTHER" id="PTHR30153:SF2">
    <property type="entry name" value="REPLICATIVE DNA HELICASE"/>
    <property type="match status" value="1"/>
</dbReference>
<dbReference type="PANTHER" id="PTHR30153">
    <property type="entry name" value="REPLICATIVE DNA HELICASE DNAB"/>
    <property type="match status" value="1"/>
</dbReference>
<name>A0ABX5QN80_9LACO</name>
<evidence type="ECO:0000313" key="2">
    <source>
        <dbReference type="EMBL" id="QAS70240.1"/>
    </source>
</evidence>
<dbReference type="SUPFAM" id="SSF52540">
    <property type="entry name" value="P-loop containing nucleoside triphosphate hydrolases"/>
    <property type="match status" value="1"/>
</dbReference>
<evidence type="ECO:0000259" key="1">
    <source>
        <dbReference type="PROSITE" id="PS51199"/>
    </source>
</evidence>
<proteinExistence type="predicted"/>
<feature type="domain" description="SF4 helicase" evidence="1">
    <location>
        <begin position="159"/>
        <end position="428"/>
    </location>
</feature>
<dbReference type="InterPro" id="IPR007694">
    <property type="entry name" value="DNA_helicase_DnaB-like_C"/>
</dbReference>
<dbReference type="PROSITE" id="PS51199">
    <property type="entry name" value="SF4_HELICASE"/>
    <property type="match status" value="1"/>
</dbReference>
<keyword evidence="2" id="KW-0378">Hydrolase</keyword>
<gene>
    <name evidence="2" type="ORF">DLJ48_06745</name>
</gene>
<dbReference type="Gene3D" id="3.40.50.300">
    <property type="entry name" value="P-loop containing nucleotide triphosphate hydrolases"/>
    <property type="match status" value="1"/>
</dbReference>
<sequence length="428" mass="47701">MTENPEQLLAASVLMSSDPEDIYLQIQSGLKHGDLVDDQAIKAFKIIKHNFDLSLGIDGVSILQTTKDVDLINHLTDLPVNPKRVSDYLKSVKKQAFARRLEQGINVAKSALENGADSKSVMQNLNQIMATYNESESSIKSLHTALDSTLSQIQDRFNNPGKQIGLSTGFKTIDKMILGLQPGELTIIAARPSVGKTALALNMLRGASKSTDLPILLFSLEMSDDSLNLRLLASVSNVDLWKIKTGHMTKDELKNVLVARDILAKRNIYLDDESLQSIDDIQAKVFSFQRKHGQIGLVMVDYLGLIDTKENKNSNRVNEVSKISRGLKVMAGDLKAPVVALSQLSRSVESRSDKRPMLSDLRDSGSIEQDADMVAFLYRDDYYKNQPNEQDPKEVTTEFIIAKNRNGERGTVYLIFSKEKQRFLERTA</sequence>
<keyword evidence="2" id="KW-0547">Nucleotide-binding</keyword>
<dbReference type="Pfam" id="PF03796">
    <property type="entry name" value="DnaB_C"/>
    <property type="match status" value="1"/>
</dbReference>
<keyword evidence="2" id="KW-0347">Helicase</keyword>
<dbReference type="RefSeq" id="WP_128686709.1">
    <property type="nucleotide sequence ID" value="NZ_CP029684.2"/>
</dbReference>
<keyword evidence="3" id="KW-1185">Reference proteome</keyword>
<accession>A0ABX5QN80</accession>
<protein>
    <submittedName>
        <fullName evidence="2">Replicative DNA helicase</fullName>
    </submittedName>
</protein>
<dbReference type="Proteomes" id="UP000286907">
    <property type="component" value="Chromosome"/>
</dbReference>
<evidence type="ECO:0000313" key="3">
    <source>
        <dbReference type="Proteomes" id="UP000286907"/>
    </source>
</evidence>
<organism evidence="2 3">
    <name type="scientific">Oenococcus sicerae</name>
    <dbReference type="NCBI Taxonomy" id="2203724"/>
    <lineage>
        <taxon>Bacteria</taxon>
        <taxon>Bacillati</taxon>
        <taxon>Bacillota</taxon>
        <taxon>Bacilli</taxon>
        <taxon>Lactobacillales</taxon>
        <taxon>Lactobacillaceae</taxon>
        <taxon>Oenococcus</taxon>
    </lineage>
</organism>
<dbReference type="EMBL" id="CP029684">
    <property type="protein sequence ID" value="QAS70240.1"/>
    <property type="molecule type" value="Genomic_DNA"/>
</dbReference>